<dbReference type="SUPFAM" id="SSF50985">
    <property type="entry name" value="RCC1/BLIP-II"/>
    <property type="match status" value="1"/>
</dbReference>
<protein>
    <submittedName>
        <fullName evidence="1">RCC1 domain-containing protein</fullName>
    </submittedName>
</protein>
<gene>
    <name evidence="1" type="ORF">ACFFH7_35165</name>
</gene>
<dbReference type="InterPro" id="IPR000408">
    <property type="entry name" value="Reg_chr_condens"/>
</dbReference>
<dbReference type="InterPro" id="IPR051553">
    <property type="entry name" value="Ran_GTPase-activating"/>
</dbReference>
<dbReference type="PANTHER" id="PTHR45982:SF1">
    <property type="entry name" value="REGULATOR OF CHROMOSOME CONDENSATION"/>
    <property type="match status" value="1"/>
</dbReference>
<evidence type="ECO:0000313" key="2">
    <source>
        <dbReference type="Proteomes" id="UP001589810"/>
    </source>
</evidence>
<dbReference type="Proteomes" id="UP001589810">
    <property type="component" value="Unassembled WGS sequence"/>
</dbReference>
<accession>A0ABV6N335</accession>
<evidence type="ECO:0000313" key="1">
    <source>
        <dbReference type="EMBL" id="MFC0546794.1"/>
    </source>
</evidence>
<dbReference type="PROSITE" id="PS50012">
    <property type="entry name" value="RCC1_3"/>
    <property type="match status" value="3"/>
</dbReference>
<dbReference type="RefSeq" id="WP_273937042.1">
    <property type="nucleotide sequence ID" value="NZ_CP097263.1"/>
</dbReference>
<reference evidence="1 2" key="1">
    <citation type="submission" date="2024-09" db="EMBL/GenBank/DDBJ databases">
        <authorList>
            <person name="Sun Q."/>
            <person name="Mori K."/>
        </authorList>
    </citation>
    <scope>NUCLEOTIDE SEQUENCE [LARGE SCALE GENOMIC DNA]</scope>
    <source>
        <strain evidence="1 2">TBRC 1432</strain>
    </source>
</reference>
<organism evidence="1 2">
    <name type="scientific">Kutzneria chonburiensis</name>
    <dbReference type="NCBI Taxonomy" id="1483604"/>
    <lineage>
        <taxon>Bacteria</taxon>
        <taxon>Bacillati</taxon>
        <taxon>Actinomycetota</taxon>
        <taxon>Actinomycetes</taxon>
        <taxon>Pseudonocardiales</taxon>
        <taxon>Pseudonocardiaceae</taxon>
        <taxon>Kutzneria</taxon>
    </lineage>
</organism>
<keyword evidence="2" id="KW-1185">Reference proteome</keyword>
<name>A0ABV6N335_9PSEU</name>
<dbReference type="EMBL" id="JBHLUD010000013">
    <property type="protein sequence ID" value="MFC0546794.1"/>
    <property type="molecule type" value="Genomic_DNA"/>
</dbReference>
<dbReference type="Gene3D" id="2.130.10.30">
    <property type="entry name" value="Regulator of chromosome condensation 1/beta-lactamase-inhibitor protein II"/>
    <property type="match status" value="2"/>
</dbReference>
<dbReference type="Pfam" id="PF00415">
    <property type="entry name" value="RCC1"/>
    <property type="match status" value="4"/>
</dbReference>
<proteinExistence type="predicted"/>
<sequence length="697" mass="71134">MQDTRIPANGRSTFAVPQVPDDAVAVLVNVTGANPDGPTTLSLPALGEPTVNLRAGETRANLAVVPIGNHSLTVAAGPNAVEAVIDLAGYYSANGTAKYTPLNPQRVMDATPVGPDGTITLDLSAQVPAGATAVTFNLTAANATASSAVTAYAAGQPKPSTANLTATPGEDTPNLVTVGLSADRKVTLANAAGTVDLSADLAGYYSPQSTQAFYPVSQLRVLDTRSWDGKPRDPITEGAEHRLDLSGWLPAGATAAVVNLTATNVSVATYVSAHPADQQRPSARTISATPGRTVENLAVIAVSADRALDLYNFHGQVDVLAEIAGYFAPARTACQRGCVYGFGTNSDGQAGNGTVGGITAAAAVYGLDSVVAVSDYGPTRYAVRSDGSVWAWGWSAKGALGAGPVGSGDVQGSPTYRSYAPFPVKIPGLSNIVAVSAQVALRADGTVWVWGQNAYKHLGPGFPHGQYDTPVQVTELNHVVAIAGDLDHTYAVKADGTVWSWGWNKAGELGNGTIGTDCESKAGDGDQQPNCAAGIPVRVKGLGNVTKIAPGLAVRSDGSLWQWGPRDTDRQDNAPVRVPGVSNARAVAAGGSNYVLRADGTVWAWGFGWNGSLGDGTEHTSYVDSPVKVKNLAGVRAIGAGVLSGYAVTSDGKEYAWGGGQDGLLGDGNERAKSLVPVPVPGVSGATGLGSNGYAIA</sequence>
<dbReference type="InterPro" id="IPR009091">
    <property type="entry name" value="RCC1/BLIP-II"/>
</dbReference>
<dbReference type="PANTHER" id="PTHR45982">
    <property type="entry name" value="REGULATOR OF CHROMOSOME CONDENSATION"/>
    <property type="match status" value="1"/>
</dbReference>
<dbReference type="PRINTS" id="PR00633">
    <property type="entry name" value="RCCNDNSATION"/>
</dbReference>
<comment type="caution">
    <text evidence="1">The sequence shown here is derived from an EMBL/GenBank/DDBJ whole genome shotgun (WGS) entry which is preliminary data.</text>
</comment>